<dbReference type="PANTHER" id="PTHR23282">
    <property type="entry name" value="APICAL ENDOSOMAL GLYCOPROTEIN PRECURSOR"/>
    <property type="match status" value="1"/>
</dbReference>
<dbReference type="SUPFAM" id="SSF49899">
    <property type="entry name" value="Concanavalin A-like lectins/glucanases"/>
    <property type="match status" value="1"/>
</dbReference>
<dbReference type="PROSITE" id="PS50060">
    <property type="entry name" value="MAM_2"/>
    <property type="match status" value="2"/>
</dbReference>
<reference evidence="2 3" key="1">
    <citation type="submission" date="2020-06" db="EMBL/GenBank/DDBJ databases">
        <authorList>
            <person name="Li R."/>
            <person name="Bekaert M."/>
        </authorList>
    </citation>
    <scope>NUCLEOTIDE SEQUENCE [LARGE SCALE GENOMIC DNA]</scope>
    <source>
        <strain evidence="3">wild</strain>
    </source>
</reference>
<keyword evidence="3" id="KW-1185">Reference proteome</keyword>
<dbReference type="CDD" id="cd22823">
    <property type="entry name" value="Gal_Rha_Lectin"/>
    <property type="match status" value="1"/>
</dbReference>
<evidence type="ECO:0000313" key="3">
    <source>
        <dbReference type="Proteomes" id="UP000507470"/>
    </source>
</evidence>
<organism evidence="2 3">
    <name type="scientific">Mytilus coruscus</name>
    <name type="common">Sea mussel</name>
    <dbReference type="NCBI Taxonomy" id="42192"/>
    <lineage>
        <taxon>Eukaryota</taxon>
        <taxon>Metazoa</taxon>
        <taxon>Spiralia</taxon>
        <taxon>Lophotrochozoa</taxon>
        <taxon>Mollusca</taxon>
        <taxon>Bivalvia</taxon>
        <taxon>Autobranchia</taxon>
        <taxon>Pteriomorphia</taxon>
        <taxon>Mytilida</taxon>
        <taxon>Mytiloidea</taxon>
        <taxon>Mytilidae</taxon>
        <taxon>Mytilinae</taxon>
        <taxon>Mytilus</taxon>
    </lineage>
</organism>
<protein>
    <recommendedName>
        <fullName evidence="1">MAM domain-containing protein</fullName>
    </recommendedName>
</protein>
<dbReference type="InterPro" id="IPR051560">
    <property type="entry name" value="MAM_domain-containing"/>
</dbReference>
<feature type="domain" description="MAM" evidence="1">
    <location>
        <begin position="284"/>
        <end position="333"/>
    </location>
</feature>
<dbReference type="GO" id="GO:0016020">
    <property type="term" value="C:membrane"/>
    <property type="evidence" value="ECO:0007669"/>
    <property type="project" value="InterPro"/>
</dbReference>
<dbReference type="Gene3D" id="2.60.120.200">
    <property type="match status" value="1"/>
</dbReference>
<dbReference type="OrthoDB" id="6139938at2759"/>
<dbReference type="AlphaFoldDB" id="A0A6J7ZTI2"/>
<dbReference type="InterPro" id="IPR000998">
    <property type="entry name" value="MAM_dom"/>
</dbReference>
<evidence type="ECO:0000313" key="2">
    <source>
        <dbReference type="EMBL" id="CAC5355491.1"/>
    </source>
</evidence>
<name>A0A6J7ZTI2_MYTCO</name>
<dbReference type="CDD" id="cd06263">
    <property type="entry name" value="MAM"/>
    <property type="match status" value="1"/>
</dbReference>
<accession>A0A6J7ZTI2</accession>
<dbReference type="Pfam" id="PF00629">
    <property type="entry name" value="MAM"/>
    <property type="match status" value="1"/>
</dbReference>
<dbReference type="EMBL" id="CACVKT020000055">
    <property type="protein sequence ID" value="CAC5355491.1"/>
    <property type="molecule type" value="Genomic_DNA"/>
</dbReference>
<feature type="domain" description="MAM" evidence="1">
    <location>
        <begin position="123"/>
        <end position="281"/>
    </location>
</feature>
<dbReference type="SMART" id="SM00137">
    <property type="entry name" value="MAM"/>
    <property type="match status" value="1"/>
</dbReference>
<dbReference type="Proteomes" id="UP000507470">
    <property type="component" value="Unassembled WGS sequence"/>
</dbReference>
<proteinExistence type="predicted"/>
<gene>
    <name evidence="2" type="ORF">MCOR_188</name>
</gene>
<evidence type="ECO:0000259" key="1">
    <source>
        <dbReference type="PROSITE" id="PS50060"/>
    </source>
</evidence>
<sequence>MVSTKIFINKQTGEQPINKGSSEAGGRYQQEVIIPVSSQIQLKCDDDLRVNNIEVTIRRSNTTCLTATEECTIPMHAIDTIEEECTKQVSCEVDIRNTTDIHYCLYRYGFFNVWYTCKDILDFSCDFESGLCNWSPGHDENRFRWKYGNRLNDHFYTPPVDHTSASTAGEYVYIYESSSEFGDIANLESGYIIAMKHQCLSFWYYSTNSRDNVYVYQNEENLFDLSDYVERKWHHIQISLDKKAYNSYKLVFKVKRGCWRDSHFGAIVIDDILIENQKCNSSLFECDFDTYSCHWDSQYLYQNKWVKQSRDNGHFHTGPGHDHSTASGRNNSY</sequence>
<dbReference type="InterPro" id="IPR013320">
    <property type="entry name" value="ConA-like_dom_sf"/>
</dbReference>
<dbReference type="PANTHER" id="PTHR23282:SF101">
    <property type="entry name" value="MAM DOMAIN-CONTAINING PROTEIN"/>
    <property type="match status" value="1"/>
</dbReference>